<sequence length="1045" mass="109505">METIPQFRQALDVLLSPSFQTANQYQSANLWLNSFATTPQAWEAAFAVLHDPGTPPTHAFFAANMLLGKTRGPDWRNLSLDQRTHLTNAISACMQLPLDALAQQRIILVMACISAREGAARVDQFCASALALAASARNPDQLRYALVMLTDVRTESSSLDSARAKAASQAMANHLLGVLALVQQVVTNAEAAGGPQVLLAAARCFHAWCDNMGLMFSGATISLGQLHAGFPALFAAVFKLIAAPHTPDDVRHETTQALVALLGAASEDGPSVVDAAAALAAQRQSVADAGNEAGAVSVAATATAISDGASEFVAGIAPPGVPDGSPKEAATGVALQLAELVLACVSRPERAVVDAALDYFININTVPVSSRAEPLRSGLYAQALPLLVPKAAYPSNFSSWEDAEEDEDSFRRFRDHQLSEVLECCCAMLGPKTYLGLVASAAAAAATSNLEEWRTYEASLFCVRAVSMPIKVFILGKDRGSLGAEPRSVHHVTEAAFASTALASIFAGITGSVPHMHNPWVLKEACRLIGEFTVWLDRGRTGLVGGLPEEAARLGAEEARAALLAAPPPPLPAVLAVLIRGLSTPQAASNAAQALRNLCARCGEALCDRQILQGLMEGAMRVIAPPPSQPLPPFFPDLAERQAVMEGLSRVLTALPAGPNPQGVVPGGLSMADGALALTAPLLERARAAAQAGTSVRPEALKTLAEDLRLLASALRFMDAFPGLARPAAQASQDHPALKVLHVAWPILEGVCTQPACQQEPDVVAAVCEVYQRALVSTRTSGHVLLPPLLSASAALFSASHHPGCCDVLGTVAEIFGEVKNAEVAAMQAGVLAGMISSTFNLLQGGANASNHGDLLRALYQMADRYLVFARDVLLEVPSFPQLIALASPAVRQREREPVLGGLVFLGRVFGTAGKAFSPEQQPQIDRLTGCLVAEGPRLVTSLLMATADAVSRNLARPLAGTLWAVLQCDALGSAGREWVVAAMQSPEFAGVCANVLPADEAARFCAALVRAPPLPRGRFDALVGDLSAVLRGEAAADVVMAYEM</sequence>
<dbReference type="PANTHER" id="PTHR12363:SF54">
    <property type="entry name" value="NUCLEAR TRANSPORT RECEPTOR"/>
    <property type="match status" value="1"/>
</dbReference>
<gene>
    <name evidence="1" type="ORF">DTER00134_LOCUS9918</name>
</gene>
<dbReference type="InterPro" id="IPR011989">
    <property type="entry name" value="ARM-like"/>
</dbReference>
<dbReference type="InterPro" id="IPR051345">
    <property type="entry name" value="Importin_beta-like_NTR"/>
</dbReference>
<dbReference type="AlphaFoldDB" id="A0A7S3VMB7"/>
<dbReference type="InterPro" id="IPR016024">
    <property type="entry name" value="ARM-type_fold"/>
</dbReference>
<dbReference type="GO" id="GO:0006606">
    <property type="term" value="P:protein import into nucleus"/>
    <property type="evidence" value="ECO:0007669"/>
    <property type="project" value="TreeGrafter"/>
</dbReference>
<dbReference type="SUPFAM" id="SSF48371">
    <property type="entry name" value="ARM repeat"/>
    <property type="match status" value="1"/>
</dbReference>
<proteinExistence type="predicted"/>
<dbReference type="GO" id="GO:0005737">
    <property type="term" value="C:cytoplasm"/>
    <property type="evidence" value="ECO:0007669"/>
    <property type="project" value="TreeGrafter"/>
</dbReference>
<evidence type="ECO:0000313" key="1">
    <source>
        <dbReference type="EMBL" id="CAE0494845.1"/>
    </source>
</evidence>
<organism evidence="1">
    <name type="scientific">Dunaliella tertiolecta</name>
    <name type="common">Green alga</name>
    <dbReference type="NCBI Taxonomy" id="3047"/>
    <lineage>
        <taxon>Eukaryota</taxon>
        <taxon>Viridiplantae</taxon>
        <taxon>Chlorophyta</taxon>
        <taxon>core chlorophytes</taxon>
        <taxon>Chlorophyceae</taxon>
        <taxon>CS clade</taxon>
        <taxon>Chlamydomonadales</taxon>
        <taxon>Dunaliellaceae</taxon>
        <taxon>Dunaliella</taxon>
    </lineage>
</organism>
<name>A0A7S3VMB7_DUNTE</name>
<dbReference type="PANTHER" id="PTHR12363">
    <property type="entry name" value="TRANSPORTIN 3 AND IMPORTIN 13"/>
    <property type="match status" value="1"/>
</dbReference>
<reference evidence="1" key="1">
    <citation type="submission" date="2021-01" db="EMBL/GenBank/DDBJ databases">
        <authorList>
            <person name="Corre E."/>
            <person name="Pelletier E."/>
            <person name="Niang G."/>
            <person name="Scheremetjew M."/>
            <person name="Finn R."/>
            <person name="Kale V."/>
            <person name="Holt S."/>
            <person name="Cochrane G."/>
            <person name="Meng A."/>
            <person name="Brown T."/>
            <person name="Cohen L."/>
        </authorList>
    </citation>
    <scope>NUCLEOTIDE SEQUENCE</scope>
    <source>
        <strain evidence="1">CCMP1320</strain>
    </source>
</reference>
<evidence type="ECO:0008006" key="2">
    <source>
        <dbReference type="Google" id="ProtNLM"/>
    </source>
</evidence>
<dbReference type="EMBL" id="HBIP01016893">
    <property type="protein sequence ID" value="CAE0494845.1"/>
    <property type="molecule type" value="Transcribed_RNA"/>
</dbReference>
<accession>A0A7S3VMB7</accession>
<dbReference type="Gene3D" id="1.25.10.10">
    <property type="entry name" value="Leucine-rich Repeat Variant"/>
    <property type="match status" value="1"/>
</dbReference>
<protein>
    <recommendedName>
        <fullName evidence="2">Exportin-1/Importin-beta-like domain-containing protein</fullName>
    </recommendedName>
</protein>